<dbReference type="SFLD" id="SFLDS00019">
    <property type="entry name" value="Glutathione_Transferase_(cytos"/>
    <property type="match status" value="1"/>
</dbReference>
<dbReference type="InterPro" id="IPR040079">
    <property type="entry name" value="Glutathione_S-Trfase"/>
</dbReference>
<organism evidence="8 9">
    <name type="scientific">Stylonychia lemnae</name>
    <name type="common">Ciliate</name>
    <dbReference type="NCBI Taxonomy" id="5949"/>
    <lineage>
        <taxon>Eukaryota</taxon>
        <taxon>Sar</taxon>
        <taxon>Alveolata</taxon>
        <taxon>Ciliophora</taxon>
        <taxon>Intramacronucleata</taxon>
        <taxon>Spirotrichea</taxon>
        <taxon>Stichotrichia</taxon>
        <taxon>Sporadotrichida</taxon>
        <taxon>Oxytrichidae</taxon>
        <taxon>Stylonychinae</taxon>
        <taxon>Stylonychia</taxon>
    </lineage>
</organism>
<dbReference type="SUPFAM" id="SSF52833">
    <property type="entry name" value="Thioredoxin-like"/>
    <property type="match status" value="1"/>
</dbReference>
<comment type="function">
    <text evidence="1">Conjugation of reduced glutathione to a wide number of exogenous and endogenous hydrophobic electrophiles.</text>
</comment>
<comment type="catalytic activity">
    <reaction evidence="5">
        <text>RX + glutathione = an S-substituted glutathione + a halide anion + H(+)</text>
        <dbReference type="Rhea" id="RHEA:16437"/>
        <dbReference type="ChEBI" id="CHEBI:15378"/>
        <dbReference type="ChEBI" id="CHEBI:16042"/>
        <dbReference type="ChEBI" id="CHEBI:17792"/>
        <dbReference type="ChEBI" id="CHEBI:57925"/>
        <dbReference type="ChEBI" id="CHEBI:90779"/>
        <dbReference type="EC" id="2.5.1.18"/>
    </reaction>
</comment>
<dbReference type="InterPro" id="IPR050213">
    <property type="entry name" value="GST_superfamily"/>
</dbReference>
<evidence type="ECO:0000256" key="4">
    <source>
        <dbReference type="ARBA" id="ARBA00022679"/>
    </source>
</evidence>
<evidence type="ECO:0000256" key="5">
    <source>
        <dbReference type="ARBA" id="ARBA00047960"/>
    </source>
</evidence>
<dbReference type="OrthoDB" id="410118at2759"/>
<dbReference type="GO" id="GO:0006749">
    <property type="term" value="P:glutathione metabolic process"/>
    <property type="evidence" value="ECO:0007669"/>
    <property type="project" value="TreeGrafter"/>
</dbReference>
<dbReference type="Pfam" id="PF14497">
    <property type="entry name" value="GST_C_3"/>
    <property type="match status" value="1"/>
</dbReference>
<accession>A0A078AI32</accession>
<dbReference type="PANTHER" id="PTHR11571:SF222">
    <property type="entry name" value="GLUTATHIONE TRANSFERASE"/>
    <property type="match status" value="1"/>
</dbReference>
<dbReference type="OMA" id="ICDFHIY"/>
<dbReference type="GO" id="GO:0004364">
    <property type="term" value="F:glutathione transferase activity"/>
    <property type="evidence" value="ECO:0007669"/>
    <property type="project" value="UniProtKB-EC"/>
</dbReference>
<comment type="similarity">
    <text evidence="2">Belongs to the GST superfamily. Mu family.</text>
</comment>
<dbReference type="Pfam" id="PF02798">
    <property type="entry name" value="GST_N"/>
    <property type="match status" value="1"/>
</dbReference>
<evidence type="ECO:0000256" key="2">
    <source>
        <dbReference type="ARBA" id="ARBA00005861"/>
    </source>
</evidence>
<dbReference type="PROSITE" id="PS50404">
    <property type="entry name" value="GST_NTER"/>
    <property type="match status" value="1"/>
</dbReference>
<dbReference type="EC" id="2.5.1.18" evidence="3"/>
<dbReference type="Gene3D" id="1.20.1050.130">
    <property type="match status" value="1"/>
</dbReference>
<dbReference type="EMBL" id="CCKQ01010094">
    <property type="protein sequence ID" value="CDW81596.1"/>
    <property type="molecule type" value="Genomic_DNA"/>
</dbReference>
<keyword evidence="9" id="KW-1185">Reference proteome</keyword>
<dbReference type="Proteomes" id="UP000039865">
    <property type="component" value="Unassembled WGS sequence"/>
</dbReference>
<feature type="domain" description="GST N-terminal" evidence="6">
    <location>
        <begin position="7"/>
        <end position="90"/>
    </location>
</feature>
<evidence type="ECO:0000313" key="8">
    <source>
        <dbReference type="EMBL" id="CDW81596.1"/>
    </source>
</evidence>
<protein>
    <recommendedName>
        <fullName evidence="3">glutathione transferase</fullName>
        <ecNumber evidence="3">2.5.1.18</ecNumber>
    </recommendedName>
</protein>
<dbReference type="SUPFAM" id="SSF47616">
    <property type="entry name" value="GST C-terminal domain-like"/>
    <property type="match status" value="1"/>
</dbReference>
<evidence type="ECO:0000256" key="1">
    <source>
        <dbReference type="ARBA" id="ARBA00003701"/>
    </source>
</evidence>
<feature type="domain" description="GST C-terminal" evidence="7">
    <location>
        <begin position="94"/>
        <end position="213"/>
    </location>
</feature>
<gene>
    <name evidence="8" type="primary">Contig14007.g14941</name>
    <name evidence="8" type="ORF">STYLEM_10617</name>
</gene>
<dbReference type="InParanoid" id="A0A078AI32"/>
<proteinExistence type="inferred from homology"/>
<dbReference type="AlphaFoldDB" id="A0A078AI32"/>
<sequence>MEDTNKSEVHLTYWNCRGRAQVCRYTLEAVGVTYTETRYEVSDYKDWFERDKPVLTLPLPNLPHFKDGEIHFTEHDAILRYIARKYKPELLGKNLADEAVQENYLCYLTKLFQKLADFCHTPNPTDESRSAFAESHSPQLTGINTALEGKQFLVGDYLTVADLYFYEQITILELISKDTFAKYPNIQKFKENLENLDWFSNYLKGEKFVSRPYFGPRAIINN</sequence>
<dbReference type="InterPro" id="IPR036282">
    <property type="entry name" value="Glutathione-S-Trfase_C_sf"/>
</dbReference>
<reference evidence="8 9" key="1">
    <citation type="submission" date="2014-06" db="EMBL/GenBank/DDBJ databases">
        <authorList>
            <person name="Swart Estienne"/>
        </authorList>
    </citation>
    <scope>NUCLEOTIDE SEQUENCE [LARGE SCALE GENOMIC DNA]</scope>
    <source>
        <strain evidence="8 9">130c</strain>
    </source>
</reference>
<name>A0A078AI32_STYLE</name>
<dbReference type="InterPro" id="IPR004045">
    <property type="entry name" value="Glutathione_S-Trfase_N"/>
</dbReference>
<dbReference type="InterPro" id="IPR036249">
    <property type="entry name" value="Thioredoxin-like_sf"/>
</dbReference>
<evidence type="ECO:0000259" key="6">
    <source>
        <dbReference type="PROSITE" id="PS50404"/>
    </source>
</evidence>
<dbReference type="PROSITE" id="PS50405">
    <property type="entry name" value="GST_CTER"/>
    <property type="match status" value="1"/>
</dbReference>
<evidence type="ECO:0000256" key="3">
    <source>
        <dbReference type="ARBA" id="ARBA00012452"/>
    </source>
</evidence>
<keyword evidence="4" id="KW-0808">Transferase</keyword>
<evidence type="ECO:0000259" key="7">
    <source>
        <dbReference type="PROSITE" id="PS50405"/>
    </source>
</evidence>
<dbReference type="InterPro" id="IPR010987">
    <property type="entry name" value="Glutathione-S-Trfase_C-like"/>
</dbReference>
<evidence type="ECO:0000313" key="9">
    <source>
        <dbReference type="Proteomes" id="UP000039865"/>
    </source>
</evidence>
<dbReference type="InterPro" id="IPR004046">
    <property type="entry name" value="GST_C"/>
</dbReference>
<dbReference type="PANTHER" id="PTHR11571">
    <property type="entry name" value="GLUTATHIONE S-TRANSFERASE"/>
    <property type="match status" value="1"/>
</dbReference>